<gene>
    <name evidence="1" type="ORF">ADUPG1_003085</name>
</gene>
<sequence length="78" mass="7750">AISYGGIFSSLTGNFATSSLASPSDCDTCSDSLAWFEASVSSDALLESLLEALLEASALAGSFSGSASVPSTAFESSV</sequence>
<proteinExistence type="predicted"/>
<feature type="non-terminal residue" evidence="1">
    <location>
        <position position="1"/>
    </location>
</feature>
<keyword evidence="2" id="KW-1185">Reference proteome</keyword>
<evidence type="ECO:0000313" key="2">
    <source>
        <dbReference type="Proteomes" id="UP001057375"/>
    </source>
</evidence>
<reference evidence="1" key="1">
    <citation type="submission" date="2022-03" db="EMBL/GenBank/DDBJ databases">
        <title>Draft genome sequence of Aduncisulcus paluster, a free-living microaerophilic Fornicata.</title>
        <authorList>
            <person name="Yuyama I."/>
            <person name="Kume K."/>
            <person name="Tamura T."/>
            <person name="Inagaki Y."/>
            <person name="Hashimoto T."/>
        </authorList>
    </citation>
    <scope>NUCLEOTIDE SEQUENCE</scope>
    <source>
        <strain evidence="1">NY0171</strain>
    </source>
</reference>
<organism evidence="1 2">
    <name type="scientific">Aduncisulcus paluster</name>
    <dbReference type="NCBI Taxonomy" id="2918883"/>
    <lineage>
        <taxon>Eukaryota</taxon>
        <taxon>Metamonada</taxon>
        <taxon>Carpediemonas-like organisms</taxon>
        <taxon>Aduncisulcus</taxon>
    </lineage>
</organism>
<evidence type="ECO:0000313" key="1">
    <source>
        <dbReference type="EMBL" id="GKT35963.1"/>
    </source>
</evidence>
<dbReference type="Proteomes" id="UP001057375">
    <property type="component" value="Unassembled WGS sequence"/>
</dbReference>
<comment type="caution">
    <text evidence="1">The sequence shown here is derived from an EMBL/GenBank/DDBJ whole genome shotgun (WGS) entry which is preliminary data.</text>
</comment>
<accession>A0ABQ5KU17</accession>
<name>A0ABQ5KU17_9EUKA</name>
<protein>
    <submittedName>
        <fullName evidence="1">Uncharacterized protein</fullName>
    </submittedName>
</protein>
<dbReference type="EMBL" id="BQXS01003970">
    <property type="protein sequence ID" value="GKT35963.1"/>
    <property type="molecule type" value="Genomic_DNA"/>
</dbReference>